<dbReference type="Pfam" id="PF00078">
    <property type="entry name" value="RVT_1"/>
    <property type="match status" value="1"/>
</dbReference>
<evidence type="ECO:0000256" key="4">
    <source>
        <dbReference type="ARBA" id="ARBA00022759"/>
    </source>
</evidence>
<dbReference type="InterPro" id="IPR050951">
    <property type="entry name" value="Retrovirus_Pol_polyprotein"/>
</dbReference>
<dbReference type="Gene3D" id="3.30.420.10">
    <property type="entry name" value="Ribonuclease H-like superfamily/Ribonuclease H"/>
    <property type="match status" value="1"/>
</dbReference>
<evidence type="ECO:0000256" key="6">
    <source>
        <dbReference type="ARBA" id="ARBA00022918"/>
    </source>
</evidence>
<organism evidence="9 10">
    <name type="scientific">Artemia franciscana</name>
    <name type="common">Brine shrimp</name>
    <name type="synonym">Artemia sanfranciscana</name>
    <dbReference type="NCBI Taxonomy" id="6661"/>
    <lineage>
        <taxon>Eukaryota</taxon>
        <taxon>Metazoa</taxon>
        <taxon>Ecdysozoa</taxon>
        <taxon>Arthropoda</taxon>
        <taxon>Crustacea</taxon>
        <taxon>Branchiopoda</taxon>
        <taxon>Anostraca</taxon>
        <taxon>Artemiidae</taxon>
        <taxon>Artemia</taxon>
    </lineage>
</organism>
<dbReference type="Pfam" id="PF14941">
    <property type="entry name" value="OAF_N"/>
    <property type="match status" value="1"/>
</dbReference>
<dbReference type="PROSITE" id="PS50878">
    <property type="entry name" value="RT_POL"/>
    <property type="match status" value="1"/>
</dbReference>
<reference evidence="9" key="1">
    <citation type="submission" date="2023-07" db="EMBL/GenBank/DDBJ databases">
        <title>Chromosome-level genome assembly of Artemia franciscana.</title>
        <authorList>
            <person name="Jo E."/>
        </authorList>
    </citation>
    <scope>NUCLEOTIDE SEQUENCE</scope>
    <source>
        <tissue evidence="9">Whole body</tissue>
    </source>
</reference>
<dbReference type="InterPro" id="IPR036397">
    <property type="entry name" value="RNaseH_sf"/>
</dbReference>
<dbReference type="Proteomes" id="UP001187531">
    <property type="component" value="Unassembled WGS sequence"/>
</dbReference>
<name>A0AA88HES0_ARTSF</name>
<evidence type="ECO:0000256" key="5">
    <source>
        <dbReference type="ARBA" id="ARBA00022801"/>
    </source>
</evidence>
<sequence>MEEAFEGLEGIRILVDDILVYGKNREEQYQRLSTVLRRAREKGIRFNSEKCEFSKDKVKYFGHIISRDRIKPDPEKIRAIQDMLSPQSKEELQTLLGMLNFLSKYIPDLSSKNKPLRDLTKATDFRWETDHEAKNLAFFDHKCKVVELKVDASKHGLGAELSSNGKIVGFASRALSTTVQNYSQLEKELYVIVFGCKHFHHYIYGRKTIVTTDHRPLETILSRPLNTAPAQLQRIMIQIQPYNIKVHYSPGSDIPVPDALSRLHLPDVDTKMQNDIEVFVHTVMKSLPVSDSKLDEIRRETEKDTQLKAVKELILKGWPAKEEVRIQPTTQDESNDISQPILTESPQPIRTDIKTSPRNVPLPREEGEPSNPPLVPPTIVPTPENAAPDCPATGTKSPTATSKVMPHTRSGRVIWKLNNFEGYLDIFTDGSKNEGMVGAAFGVPKMNVSKQFKLHSKASVFQAEAAALAEVLEFSLTEVQKNYSGHCGTNDYRARFNGEDGTCISCSEDETVGHMLLDPEQYREKRENVHNFFRERSDPVSLFSFLGKLNKLNDNLEIVKIEHDVVRETFASNITDGTVILNLKKLDGTLITHIQNFFDEVQIIKMTVLGSEYVGEDSDVSYSVCFAFKLPVKKPNEIDEETYEYVGPEAMVKLRQKNPSVIRVAEEDKGVFHAVFNSAIDITKSSIISQSVYHNCRGSGEVVYLTEDVKDVPSLKEVAQLKPLVQNVEIVMISVKNQISVVVEENIALKSHMDKMLLTLTKLEAKENGKYLVMWNVKIQDEIKAHELLSKVVTEGLNLPAPSPA</sequence>
<dbReference type="GO" id="GO:0003676">
    <property type="term" value="F:nucleic acid binding"/>
    <property type="evidence" value="ECO:0007669"/>
    <property type="project" value="InterPro"/>
</dbReference>
<feature type="non-terminal residue" evidence="9">
    <location>
        <position position="805"/>
    </location>
</feature>
<evidence type="ECO:0000313" key="9">
    <source>
        <dbReference type="EMBL" id="KAK2707613.1"/>
    </source>
</evidence>
<gene>
    <name evidence="9" type="ORF">QYM36_015351</name>
</gene>
<keyword evidence="5" id="KW-0378">Hydrolase</keyword>
<keyword evidence="1" id="KW-0808">Transferase</keyword>
<dbReference type="GO" id="GO:0003964">
    <property type="term" value="F:RNA-directed DNA polymerase activity"/>
    <property type="evidence" value="ECO:0007669"/>
    <property type="project" value="UniProtKB-KW"/>
</dbReference>
<dbReference type="InterPro" id="IPR053894">
    <property type="entry name" value="OAF_N"/>
</dbReference>
<comment type="caution">
    <text evidence="9">The sequence shown here is derived from an EMBL/GenBank/DDBJ whole genome shotgun (WGS) entry which is preliminary data.</text>
</comment>
<evidence type="ECO:0000256" key="7">
    <source>
        <dbReference type="SAM" id="MobiDB-lite"/>
    </source>
</evidence>
<evidence type="ECO:0000313" key="10">
    <source>
        <dbReference type="Proteomes" id="UP001187531"/>
    </source>
</evidence>
<dbReference type="InterPro" id="IPR043502">
    <property type="entry name" value="DNA/RNA_pol_sf"/>
</dbReference>
<keyword evidence="3" id="KW-0540">Nuclease</keyword>
<dbReference type="CDD" id="cd09274">
    <property type="entry name" value="RNase_HI_RT_Ty3"/>
    <property type="match status" value="1"/>
</dbReference>
<dbReference type="AlphaFoldDB" id="A0AA88HES0"/>
<dbReference type="PANTHER" id="PTHR37984:SF5">
    <property type="entry name" value="PROTEIN NYNRIN-LIKE"/>
    <property type="match status" value="1"/>
</dbReference>
<keyword evidence="10" id="KW-1185">Reference proteome</keyword>
<dbReference type="SUPFAM" id="SSF56672">
    <property type="entry name" value="DNA/RNA polymerases"/>
    <property type="match status" value="1"/>
</dbReference>
<dbReference type="InterPro" id="IPR043128">
    <property type="entry name" value="Rev_trsase/Diguanyl_cyclase"/>
</dbReference>
<evidence type="ECO:0000259" key="8">
    <source>
        <dbReference type="PROSITE" id="PS50878"/>
    </source>
</evidence>
<keyword evidence="4" id="KW-0255">Endonuclease</keyword>
<feature type="domain" description="Reverse transcriptase" evidence="8">
    <location>
        <begin position="1"/>
        <end position="65"/>
    </location>
</feature>
<feature type="compositionally biased region" description="Polar residues" evidence="7">
    <location>
        <begin position="327"/>
        <end position="358"/>
    </location>
</feature>
<accession>A0AA88HES0</accession>
<keyword evidence="2" id="KW-0548">Nucleotidyltransferase</keyword>
<dbReference type="InterPro" id="IPR000477">
    <property type="entry name" value="RT_dom"/>
</dbReference>
<dbReference type="GO" id="GO:0016787">
    <property type="term" value="F:hydrolase activity"/>
    <property type="evidence" value="ECO:0007669"/>
    <property type="project" value="UniProtKB-KW"/>
</dbReference>
<evidence type="ECO:0000256" key="3">
    <source>
        <dbReference type="ARBA" id="ARBA00022722"/>
    </source>
</evidence>
<evidence type="ECO:0000256" key="1">
    <source>
        <dbReference type="ARBA" id="ARBA00022679"/>
    </source>
</evidence>
<dbReference type="EMBL" id="JAVRJZ010000019">
    <property type="protein sequence ID" value="KAK2707613.1"/>
    <property type="molecule type" value="Genomic_DNA"/>
</dbReference>
<feature type="region of interest" description="Disordered" evidence="7">
    <location>
        <begin position="325"/>
        <end position="375"/>
    </location>
</feature>
<dbReference type="Pfam" id="PF17917">
    <property type="entry name" value="RT_RNaseH"/>
    <property type="match status" value="1"/>
</dbReference>
<dbReference type="InterPro" id="IPR041373">
    <property type="entry name" value="RT_RNaseH"/>
</dbReference>
<dbReference type="GO" id="GO:0004519">
    <property type="term" value="F:endonuclease activity"/>
    <property type="evidence" value="ECO:0007669"/>
    <property type="project" value="UniProtKB-KW"/>
</dbReference>
<keyword evidence="6" id="KW-0695">RNA-directed DNA polymerase</keyword>
<dbReference type="Gene3D" id="3.30.70.270">
    <property type="match status" value="2"/>
</dbReference>
<protein>
    <recommendedName>
        <fullName evidence="8">Reverse transcriptase domain-containing protein</fullName>
    </recommendedName>
</protein>
<dbReference type="PANTHER" id="PTHR37984">
    <property type="entry name" value="PROTEIN CBG26694"/>
    <property type="match status" value="1"/>
</dbReference>
<evidence type="ECO:0000256" key="2">
    <source>
        <dbReference type="ARBA" id="ARBA00022695"/>
    </source>
</evidence>
<proteinExistence type="predicted"/>